<feature type="disulfide bond" evidence="2">
    <location>
        <begin position="34"/>
        <end position="49"/>
    </location>
</feature>
<evidence type="ECO:0000256" key="1">
    <source>
        <dbReference type="ARBA" id="ARBA00023157"/>
    </source>
</evidence>
<dbReference type="HOGENOM" id="CLU_1261089_0_0_1"/>
<feature type="chain" id="PRO_5003579483" description="P-type domain-containing protein" evidence="3">
    <location>
        <begin position="19"/>
        <end position="217"/>
    </location>
</feature>
<sequence>MLFQYLAVIVCAWSVVSAAPKKSCGISFISRKRCGTGTEDKSACEAMNCCFDTGAISTSTMRCYRSGNTLSLGHPTKKPQIWRNRQQTPRDQTLNLYSLLGNNQIDRNLAIASWISNLDTSGTGYGHLALSSVLGDSYINRLLKLYIKDNLAGYGINRRYIGGYLFKPKRKYTKMCDATKSWNRCGNNATKYSCRRWNCCWNDVTKICFHATINSLN</sequence>
<feature type="signal peptide" evidence="3">
    <location>
        <begin position="1"/>
        <end position="18"/>
    </location>
</feature>
<dbReference type="Pfam" id="PF00088">
    <property type="entry name" value="Trefoil"/>
    <property type="match status" value="1"/>
</dbReference>
<name>H2ZQF3_CIOSA</name>
<reference evidence="6" key="1">
    <citation type="submission" date="2003-08" db="EMBL/GenBank/DDBJ databases">
        <authorList>
            <person name="Birren B."/>
            <person name="Nusbaum C."/>
            <person name="Abebe A."/>
            <person name="Abouelleil A."/>
            <person name="Adekoya E."/>
            <person name="Ait-zahra M."/>
            <person name="Allen N."/>
            <person name="Allen T."/>
            <person name="An P."/>
            <person name="Anderson M."/>
            <person name="Anderson S."/>
            <person name="Arachchi H."/>
            <person name="Armbruster J."/>
            <person name="Bachantsang P."/>
            <person name="Baldwin J."/>
            <person name="Barry A."/>
            <person name="Bayul T."/>
            <person name="Blitshsteyn B."/>
            <person name="Bloom T."/>
            <person name="Blye J."/>
            <person name="Boguslavskiy L."/>
            <person name="Borowsky M."/>
            <person name="Boukhgalter B."/>
            <person name="Brunache A."/>
            <person name="Butler J."/>
            <person name="Calixte N."/>
            <person name="Calvo S."/>
            <person name="Camarata J."/>
            <person name="Campo K."/>
            <person name="Chang J."/>
            <person name="Cheshatsang Y."/>
            <person name="Citroen M."/>
            <person name="Collymore A."/>
            <person name="Considine T."/>
            <person name="Cook A."/>
            <person name="Cooke P."/>
            <person name="Corum B."/>
            <person name="Cuomo C."/>
            <person name="David R."/>
            <person name="Dawoe T."/>
            <person name="Degray S."/>
            <person name="Dodge S."/>
            <person name="Dooley K."/>
            <person name="Dorje P."/>
            <person name="Dorjee K."/>
            <person name="Dorris L."/>
            <person name="Duffey N."/>
            <person name="Dupes A."/>
            <person name="Elkins T."/>
            <person name="Engels R."/>
            <person name="Erickson J."/>
            <person name="Farina A."/>
            <person name="Faro S."/>
            <person name="Ferreira P."/>
            <person name="Fischer H."/>
            <person name="Fitzgerald M."/>
            <person name="Foley K."/>
            <person name="Gage D."/>
            <person name="Galagan J."/>
            <person name="Gearin G."/>
            <person name="Gnerre S."/>
            <person name="Gnirke A."/>
            <person name="Goyette A."/>
            <person name="Graham J."/>
            <person name="Grandbois E."/>
            <person name="Gyaltsen K."/>
            <person name="Hafez N."/>
            <person name="Hagopian D."/>
            <person name="Hagos B."/>
            <person name="Hall J."/>
            <person name="Hatcher B."/>
            <person name="Heller A."/>
            <person name="Higgins H."/>
            <person name="Honan T."/>
            <person name="Horn A."/>
            <person name="Houde N."/>
            <person name="Hughes L."/>
            <person name="Hulme W."/>
            <person name="Husby E."/>
            <person name="Iliev I."/>
            <person name="Jaffe D."/>
            <person name="Jones C."/>
            <person name="Kamal M."/>
            <person name="Kamat A."/>
            <person name="Kamvysselis M."/>
            <person name="Karlsson E."/>
            <person name="Kells C."/>
            <person name="Kieu A."/>
            <person name="Kisner P."/>
            <person name="Kodira C."/>
            <person name="Kulbokas E."/>
            <person name="Labutti K."/>
            <person name="Lama D."/>
            <person name="Landers T."/>
            <person name="Leger J."/>
            <person name="Levine S."/>
            <person name="Lewis D."/>
            <person name="Lewis T."/>
            <person name="Lindblad-toh K."/>
            <person name="Liu X."/>
            <person name="Lokyitsang T."/>
            <person name="Lokyitsang Y."/>
            <person name="Lucien O."/>
            <person name="Lui A."/>
            <person name="Ma L.J."/>
            <person name="Mabbitt R."/>
            <person name="Macdonald J."/>
            <person name="Maclean C."/>
            <person name="Major J."/>
            <person name="Manning J."/>
            <person name="Marabella R."/>
            <person name="Maru K."/>
            <person name="Matthews C."/>
            <person name="Mauceli E."/>
            <person name="Mccarthy M."/>
            <person name="Mcdonough S."/>
            <person name="Mcghee T."/>
            <person name="Meldrim J."/>
            <person name="Meneus L."/>
            <person name="Mesirov J."/>
            <person name="Mihalev A."/>
            <person name="Mihova T."/>
            <person name="Mikkelsen T."/>
            <person name="Mlenga V."/>
            <person name="Moru K."/>
            <person name="Mozes J."/>
            <person name="Mulrain L."/>
            <person name="Munson G."/>
            <person name="Naylor J."/>
            <person name="Newes C."/>
            <person name="Nguyen C."/>
            <person name="Nguyen N."/>
            <person name="Nguyen T."/>
            <person name="Nicol R."/>
            <person name="Nielsen C."/>
            <person name="Nizzari M."/>
            <person name="Norbu C."/>
            <person name="Norbu N."/>
            <person name="O'donnell P."/>
            <person name="Okoawo O."/>
            <person name="O'leary S."/>
            <person name="Omotosho B."/>
            <person name="O'neill K."/>
            <person name="Osman S."/>
            <person name="Parker S."/>
            <person name="Perrin D."/>
            <person name="Phunkhang P."/>
            <person name="Piqani B."/>
            <person name="Purcell S."/>
            <person name="Rachupka T."/>
            <person name="Ramasamy U."/>
            <person name="Rameau R."/>
            <person name="Ray V."/>
            <person name="Raymond C."/>
            <person name="Retta R."/>
            <person name="Richardson S."/>
            <person name="Rise C."/>
            <person name="Rodriguez J."/>
            <person name="Rogers J."/>
            <person name="Rogov P."/>
            <person name="Rutman M."/>
            <person name="Schupbach R."/>
            <person name="Seaman C."/>
            <person name="Settipalli S."/>
            <person name="Sharpe T."/>
            <person name="Sheridan J."/>
            <person name="Sherpa N."/>
            <person name="Shi J."/>
            <person name="Smirnov S."/>
            <person name="Smith C."/>
            <person name="Sougnez C."/>
            <person name="Spencer B."/>
            <person name="Stalker J."/>
            <person name="Stange-thomann N."/>
            <person name="Stavropoulos S."/>
            <person name="Stetson K."/>
            <person name="Stone C."/>
            <person name="Stone S."/>
            <person name="Stubbs M."/>
            <person name="Talamas J."/>
            <person name="Tchuinga P."/>
            <person name="Tenzing P."/>
            <person name="Tesfaye S."/>
            <person name="Theodore J."/>
            <person name="Thoulutsang Y."/>
            <person name="Topham K."/>
            <person name="Towey S."/>
            <person name="Tsamla T."/>
            <person name="Tsomo N."/>
            <person name="Vallee D."/>
            <person name="Vassiliev H."/>
            <person name="Venkataraman V."/>
            <person name="Vinson J."/>
            <person name="Vo A."/>
            <person name="Wade C."/>
            <person name="Wang S."/>
            <person name="Wangchuk T."/>
            <person name="Wangdi T."/>
            <person name="Whittaker C."/>
            <person name="Wilkinson J."/>
            <person name="Wu Y."/>
            <person name="Wyman D."/>
            <person name="Yadav S."/>
            <person name="Yang S."/>
            <person name="Yang X."/>
            <person name="Yeager S."/>
            <person name="Yee E."/>
            <person name="Young G."/>
            <person name="Zainoun J."/>
            <person name="Zembeck L."/>
            <person name="Zimmer A."/>
            <person name="Zody M."/>
            <person name="Lander E."/>
        </authorList>
    </citation>
    <scope>NUCLEOTIDE SEQUENCE [LARGE SCALE GENOMIC DNA]</scope>
</reference>
<protein>
    <recommendedName>
        <fullName evidence="4">P-type domain-containing protein</fullName>
    </recommendedName>
</protein>
<dbReference type="InterPro" id="IPR000519">
    <property type="entry name" value="P_trefoil_dom"/>
</dbReference>
<evidence type="ECO:0000259" key="4">
    <source>
        <dbReference type="PROSITE" id="PS51448"/>
    </source>
</evidence>
<keyword evidence="1 2" id="KW-1015">Disulfide bond</keyword>
<evidence type="ECO:0000256" key="3">
    <source>
        <dbReference type="SAM" id="SignalP"/>
    </source>
</evidence>
<dbReference type="GeneTree" id="ENSGT00530000068072"/>
<evidence type="ECO:0000313" key="6">
    <source>
        <dbReference type="Proteomes" id="UP000007875"/>
    </source>
</evidence>
<dbReference type="InterPro" id="IPR044913">
    <property type="entry name" value="P_trefoil_dom_sf"/>
</dbReference>
<reference evidence="5" key="2">
    <citation type="submission" date="2025-08" db="UniProtKB">
        <authorList>
            <consortium name="Ensembl"/>
        </authorList>
    </citation>
    <scope>IDENTIFICATION</scope>
</reference>
<accession>H2ZQF3</accession>
<feature type="disulfide bond" evidence="2">
    <location>
        <begin position="24"/>
        <end position="50"/>
    </location>
</feature>
<keyword evidence="6" id="KW-1185">Reference proteome</keyword>
<feature type="domain" description="P-type" evidence="4">
    <location>
        <begin position="22"/>
        <end position="67"/>
    </location>
</feature>
<dbReference type="Ensembl" id="ENSCSAVT00000020032.1">
    <property type="protein sequence ID" value="ENSCSAVP00000019819.1"/>
    <property type="gene ID" value="ENSCSAVG00000011637.1"/>
</dbReference>
<dbReference type="AlphaFoldDB" id="H2ZQF3"/>
<dbReference type="SUPFAM" id="SSF57492">
    <property type="entry name" value="Trefoil"/>
    <property type="match status" value="1"/>
</dbReference>
<dbReference type="Proteomes" id="UP000007875">
    <property type="component" value="Unassembled WGS sequence"/>
</dbReference>
<dbReference type="InParanoid" id="H2ZQF3"/>
<dbReference type="PROSITE" id="PS51448">
    <property type="entry name" value="P_TREFOIL_2"/>
    <property type="match status" value="1"/>
</dbReference>
<organism evidence="5 6">
    <name type="scientific">Ciona savignyi</name>
    <name type="common">Pacific transparent sea squirt</name>
    <dbReference type="NCBI Taxonomy" id="51511"/>
    <lineage>
        <taxon>Eukaryota</taxon>
        <taxon>Metazoa</taxon>
        <taxon>Chordata</taxon>
        <taxon>Tunicata</taxon>
        <taxon>Ascidiacea</taxon>
        <taxon>Phlebobranchia</taxon>
        <taxon>Cionidae</taxon>
        <taxon>Ciona</taxon>
    </lineage>
</organism>
<reference evidence="5" key="3">
    <citation type="submission" date="2025-09" db="UniProtKB">
        <authorList>
            <consortium name="Ensembl"/>
        </authorList>
    </citation>
    <scope>IDENTIFICATION</scope>
</reference>
<proteinExistence type="predicted"/>
<evidence type="ECO:0000313" key="5">
    <source>
        <dbReference type="Ensembl" id="ENSCSAVP00000019819.1"/>
    </source>
</evidence>
<evidence type="ECO:0000256" key="2">
    <source>
        <dbReference type="PROSITE-ProRule" id="PRU00779"/>
    </source>
</evidence>
<keyword evidence="3" id="KW-0732">Signal</keyword>
<dbReference type="OMA" id="CFHATIN"/>
<comment type="caution">
    <text evidence="2">Lacks conserved residue(s) required for the propagation of feature annotation.</text>
</comment>